<dbReference type="InterPro" id="IPR003717">
    <property type="entry name" value="RecO"/>
</dbReference>
<organism evidence="9 10">
    <name type="scientific">Candidatus Uhrbacteria bacterium RIFOXYB2_FULL_45_11</name>
    <dbReference type="NCBI Taxonomy" id="1802421"/>
    <lineage>
        <taxon>Bacteria</taxon>
        <taxon>Candidatus Uhriibacteriota</taxon>
    </lineage>
</organism>
<dbReference type="STRING" id="1802421.A2318_04725"/>
<protein>
    <recommendedName>
        <fullName evidence="2 7">DNA repair protein RecO</fullName>
    </recommendedName>
    <alternativeName>
        <fullName evidence="6 7">Recombination protein O</fullName>
    </alternativeName>
</protein>
<dbReference type="GO" id="GO:0006310">
    <property type="term" value="P:DNA recombination"/>
    <property type="evidence" value="ECO:0007669"/>
    <property type="project" value="UniProtKB-UniRule"/>
</dbReference>
<sequence length="258" mass="29659">MSVLFETTALVLSWRPYREHDRSYSAFTRDHGKIEFVARGGSKPLAKLTPHLETMAEVRLLLVDGRQYFTVAGTDRLRGFRSVYENLTKTTLVQNAFAFVDLGTRTHELDEDLYDFLMNWLEFIEKIPEITAERAGFLLATFALKFLSHLGYHPELSHCLVCRLAVREGNYRWHALKGGVVCATCFDKDREQWFAARLIDDVTLKLLRFALTQEFKEQLRPHLSGNTLAAFHETIESLIIAHFPVIPAVSMREACKHL</sequence>
<keyword evidence="3 7" id="KW-0227">DNA damage</keyword>
<evidence type="ECO:0000256" key="2">
    <source>
        <dbReference type="ARBA" id="ARBA00021310"/>
    </source>
</evidence>
<gene>
    <name evidence="7" type="primary">recO</name>
    <name evidence="9" type="ORF">A2318_04725</name>
</gene>
<dbReference type="SUPFAM" id="SSF57863">
    <property type="entry name" value="ArfGap/RecO-like zinc finger"/>
    <property type="match status" value="1"/>
</dbReference>
<dbReference type="HAMAP" id="MF_00201">
    <property type="entry name" value="RecO"/>
    <property type="match status" value="1"/>
</dbReference>
<evidence type="ECO:0000256" key="5">
    <source>
        <dbReference type="ARBA" id="ARBA00023204"/>
    </source>
</evidence>
<comment type="similarity">
    <text evidence="1 7">Belongs to the RecO family.</text>
</comment>
<keyword evidence="4 7" id="KW-0233">DNA recombination</keyword>
<evidence type="ECO:0000313" key="10">
    <source>
        <dbReference type="Proteomes" id="UP000177331"/>
    </source>
</evidence>
<dbReference type="NCBIfam" id="TIGR00613">
    <property type="entry name" value="reco"/>
    <property type="match status" value="1"/>
</dbReference>
<reference evidence="9 10" key="1">
    <citation type="journal article" date="2016" name="Nat. Commun.">
        <title>Thousands of microbial genomes shed light on interconnected biogeochemical processes in an aquifer system.</title>
        <authorList>
            <person name="Anantharaman K."/>
            <person name="Brown C.T."/>
            <person name="Hug L.A."/>
            <person name="Sharon I."/>
            <person name="Castelle C.J."/>
            <person name="Probst A.J."/>
            <person name="Thomas B.C."/>
            <person name="Singh A."/>
            <person name="Wilkins M.J."/>
            <person name="Karaoz U."/>
            <person name="Brodie E.L."/>
            <person name="Williams K.H."/>
            <person name="Hubbard S.S."/>
            <person name="Banfield J.F."/>
        </authorList>
    </citation>
    <scope>NUCLEOTIDE SEQUENCE [LARGE SCALE GENOMIC DNA]</scope>
</reference>
<dbReference type="InterPro" id="IPR012340">
    <property type="entry name" value="NA-bd_OB-fold"/>
</dbReference>
<evidence type="ECO:0000256" key="1">
    <source>
        <dbReference type="ARBA" id="ARBA00007452"/>
    </source>
</evidence>
<evidence type="ECO:0000256" key="6">
    <source>
        <dbReference type="ARBA" id="ARBA00033409"/>
    </source>
</evidence>
<name>A0A1F7W4T6_9BACT</name>
<keyword evidence="5 7" id="KW-0234">DNA repair</keyword>
<evidence type="ECO:0000256" key="7">
    <source>
        <dbReference type="HAMAP-Rule" id="MF_00201"/>
    </source>
</evidence>
<dbReference type="EMBL" id="MGFD01000036">
    <property type="protein sequence ID" value="OGL97801.1"/>
    <property type="molecule type" value="Genomic_DNA"/>
</dbReference>
<dbReference type="InterPro" id="IPR022572">
    <property type="entry name" value="DNA_rep/recomb_RecO_N"/>
</dbReference>
<proteinExistence type="inferred from homology"/>
<evidence type="ECO:0000256" key="3">
    <source>
        <dbReference type="ARBA" id="ARBA00022763"/>
    </source>
</evidence>
<dbReference type="Gene3D" id="1.20.1440.120">
    <property type="entry name" value="Recombination protein O, C-terminal domain"/>
    <property type="match status" value="1"/>
</dbReference>
<dbReference type="GO" id="GO:0006302">
    <property type="term" value="P:double-strand break repair"/>
    <property type="evidence" value="ECO:0007669"/>
    <property type="project" value="TreeGrafter"/>
</dbReference>
<dbReference type="InterPro" id="IPR037278">
    <property type="entry name" value="ARFGAP/RecO"/>
</dbReference>
<evidence type="ECO:0000256" key="4">
    <source>
        <dbReference type="ARBA" id="ARBA00023172"/>
    </source>
</evidence>
<comment type="function">
    <text evidence="7">Involved in DNA repair and RecF pathway recombination.</text>
</comment>
<dbReference type="SUPFAM" id="SSF50249">
    <property type="entry name" value="Nucleic acid-binding proteins"/>
    <property type="match status" value="1"/>
</dbReference>
<dbReference type="AlphaFoldDB" id="A0A1F7W4T6"/>
<dbReference type="GO" id="GO:0043590">
    <property type="term" value="C:bacterial nucleoid"/>
    <property type="evidence" value="ECO:0007669"/>
    <property type="project" value="TreeGrafter"/>
</dbReference>
<feature type="domain" description="DNA replication/recombination mediator RecO N-terminal" evidence="8">
    <location>
        <begin position="1"/>
        <end position="71"/>
    </location>
</feature>
<comment type="caution">
    <text evidence="9">The sequence shown here is derived from an EMBL/GenBank/DDBJ whole genome shotgun (WGS) entry which is preliminary data.</text>
</comment>
<accession>A0A1F7W4T6</accession>
<dbReference type="Proteomes" id="UP000177331">
    <property type="component" value="Unassembled WGS sequence"/>
</dbReference>
<dbReference type="Pfam" id="PF11967">
    <property type="entry name" value="RecO_N"/>
    <property type="match status" value="1"/>
</dbReference>
<evidence type="ECO:0000313" key="9">
    <source>
        <dbReference type="EMBL" id="OGL97801.1"/>
    </source>
</evidence>
<dbReference type="PANTHER" id="PTHR33991:SF1">
    <property type="entry name" value="DNA REPAIR PROTEIN RECO"/>
    <property type="match status" value="1"/>
</dbReference>
<dbReference type="PANTHER" id="PTHR33991">
    <property type="entry name" value="DNA REPAIR PROTEIN RECO"/>
    <property type="match status" value="1"/>
</dbReference>
<dbReference type="InterPro" id="IPR042242">
    <property type="entry name" value="RecO_C"/>
</dbReference>
<dbReference type="Gene3D" id="2.40.50.140">
    <property type="entry name" value="Nucleic acid-binding proteins"/>
    <property type="match status" value="1"/>
</dbReference>
<evidence type="ECO:0000259" key="8">
    <source>
        <dbReference type="Pfam" id="PF11967"/>
    </source>
</evidence>
<dbReference type="Pfam" id="PF02565">
    <property type="entry name" value="RecO_C"/>
    <property type="match status" value="1"/>
</dbReference>